<feature type="region of interest" description="Disordered" evidence="1">
    <location>
        <begin position="63"/>
        <end position="88"/>
    </location>
</feature>
<gene>
    <name evidence="2" type="ORF">Scep_006138</name>
</gene>
<accession>A0AAP0K7J5</accession>
<reference evidence="2 3" key="1">
    <citation type="submission" date="2024-01" db="EMBL/GenBank/DDBJ databases">
        <title>Genome assemblies of Stephania.</title>
        <authorList>
            <person name="Yang L."/>
        </authorList>
    </citation>
    <scope>NUCLEOTIDE SEQUENCE [LARGE SCALE GENOMIC DNA]</scope>
    <source>
        <strain evidence="2">JXDWG</strain>
        <tissue evidence="2">Leaf</tissue>
    </source>
</reference>
<evidence type="ECO:0000256" key="1">
    <source>
        <dbReference type="SAM" id="MobiDB-lite"/>
    </source>
</evidence>
<dbReference type="EMBL" id="JBBNAG010000003">
    <property type="protein sequence ID" value="KAK9147381.1"/>
    <property type="molecule type" value="Genomic_DNA"/>
</dbReference>
<proteinExistence type="predicted"/>
<dbReference type="AlphaFoldDB" id="A0AAP0K7J5"/>
<organism evidence="2 3">
    <name type="scientific">Stephania cephalantha</name>
    <dbReference type="NCBI Taxonomy" id="152367"/>
    <lineage>
        <taxon>Eukaryota</taxon>
        <taxon>Viridiplantae</taxon>
        <taxon>Streptophyta</taxon>
        <taxon>Embryophyta</taxon>
        <taxon>Tracheophyta</taxon>
        <taxon>Spermatophyta</taxon>
        <taxon>Magnoliopsida</taxon>
        <taxon>Ranunculales</taxon>
        <taxon>Menispermaceae</taxon>
        <taxon>Menispermoideae</taxon>
        <taxon>Cissampelideae</taxon>
        <taxon>Stephania</taxon>
    </lineage>
</organism>
<comment type="caution">
    <text evidence="2">The sequence shown here is derived from an EMBL/GenBank/DDBJ whole genome shotgun (WGS) entry which is preliminary data.</text>
</comment>
<evidence type="ECO:0000313" key="2">
    <source>
        <dbReference type="EMBL" id="KAK9147381.1"/>
    </source>
</evidence>
<name>A0AAP0K7J5_9MAGN</name>
<keyword evidence="3" id="KW-1185">Reference proteome</keyword>
<dbReference type="Proteomes" id="UP001419268">
    <property type="component" value="Unassembled WGS sequence"/>
</dbReference>
<evidence type="ECO:0000313" key="3">
    <source>
        <dbReference type="Proteomes" id="UP001419268"/>
    </source>
</evidence>
<sequence length="88" mass="10115">MRVSAFGPMTIVALIPLLKLQNQMNQRTQTTFIDEQNKQDKEEERCIPEERAVLLFSPKYPKEADKTSKMIPPPTHIAIYSNTPQLTN</sequence>
<protein>
    <submittedName>
        <fullName evidence="2">Uncharacterized protein</fullName>
    </submittedName>
</protein>